<sequence>MILHHGSSKPMSNGSALPDFTLRRTSSRSTTALNISRSVDTQREKLLKQFGSSGLVVLDLVKDVPVGSAVFIDNYFASTNDDSYSATSHGKLRLFHFKSEVAKFLLTKPNIQIFSTAGIRSSINVYQSDEENEPLMKKLREDRPSVIYAARYDSTGHWPLFISALNATRCKNANCIKKSYWKCSKCNIHLCLNATPSFNQPKFCPTAEWNPFGITFTNKTTLGKYSRNLFININNTVYTVDRDEKQILMWMNNSINPNKIISANFFDSASIFVTNNGDVYYNNGYLKSRVDKWISNTNTSVTVMNVNSSCYGLFIDINDILYCSMYDSHKVIKRWLNGNEMISTTAAGTGRSGFASNELHGPMGIFVDLNFDLYVADCGNDRIQLFKSGESNGITIVGQGSSNNIIPLDCPSGIVLDADKYIFIVDQHNHRIIQSGPDDIRCIIGCDGKGSQSHQLYFPTSLSFDSYGNIFITDHHNHRIQKFDFLLNSCDTSSIVQSIYSSVLTEKHPTYSRIDCDLPNYYYEAIQMNVNESRYYSFNFNSSIDIHGYMYKENFYPSGPSMNLITKNVDSLGKNQFEFRIFLQSTTANILVVTTSIPNVTGAFSVVVSGINNVTFERLNTSSVVKSVYSSALTANNQMYSRSSYNKTNYYYETIQIDVATDRFYTIASNSSIYTFGYLYNNSFDPFNPSVNLISKDYNGCADGQFRLEVHLLVNVKYILVVTTFYPYETGAFSIIVSGLTNTSIKRIIQPLRAPAIDIHPNAKWKQNGLTVAGGSRYGNETDQLANPVGLCVDDDETIYVTDGDNNRVIAWKSYANNGLVVAGGNERGNRSDQLNLAIDVIVDKQNDCLIICDSSNNRIVQWPRRNGKDGITIISNIDCVGLTMDESGSLYVVDVKKHEVRKYSRGESQGTVVAGGNGKGNRLNQLNYPSYVFVDRNYSIYVSDTKNHRVMKWEEGAKQGIVVAGGQGQGNNLTQLSEPRGVVVDQLGTVYVADYNDSRIMRWPQGATQGSVIVGGSGPEEQSNQLYCFTGLSFDRHGNLYAADSCNHRVQKFNIKKTKN</sequence>
<dbReference type="Proteomes" id="UP000663868">
    <property type="component" value="Unassembled WGS sequence"/>
</dbReference>
<dbReference type="CDD" id="cd05819">
    <property type="entry name" value="NHL"/>
    <property type="match status" value="2"/>
</dbReference>
<dbReference type="PROSITE" id="PS51125">
    <property type="entry name" value="NHL"/>
    <property type="match status" value="3"/>
</dbReference>
<feature type="repeat" description="NHL" evidence="2">
    <location>
        <begin position="776"/>
        <end position="815"/>
    </location>
</feature>
<feature type="repeat" description="NHL" evidence="2">
    <location>
        <begin position="1026"/>
        <end position="1057"/>
    </location>
</feature>
<dbReference type="EMBL" id="CAJNOE010000016">
    <property type="protein sequence ID" value="CAF0735875.1"/>
    <property type="molecule type" value="Genomic_DNA"/>
</dbReference>
<evidence type="ECO:0000256" key="3">
    <source>
        <dbReference type="SAM" id="MobiDB-lite"/>
    </source>
</evidence>
<dbReference type="Proteomes" id="UP000663860">
    <property type="component" value="Unassembled WGS sequence"/>
</dbReference>
<dbReference type="InterPro" id="IPR011042">
    <property type="entry name" value="6-blade_b-propeller_TolB-like"/>
</dbReference>
<evidence type="ECO:0000256" key="2">
    <source>
        <dbReference type="PROSITE-ProRule" id="PRU00504"/>
    </source>
</evidence>
<organism evidence="5 6">
    <name type="scientific">Adineta steineri</name>
    <dbReference type="NCBI Taxonomy" id="433720"/>
    <lineage>
        <taxon>Eukaryota</taxon>
        <taxon>Metazoa</taxon>
        <taxon>Spiralia</taxon>
        <taxon>Gnathifera</taxon>
        <taxon>Rotifera</taxon>
        <taxon>Eurotatoria</taxon>
        <taxon>Bdelloidea</taxon>
        <taxon>Adinetida</taxon>
        <taxon>Adinetidae</taxon>
        <taxon>Adineta</taxon>
    </lineage>
</organism>
<evidence type="ECO:0000256" key="1">
    <source>
        <dbReference type="ARBA" id="ARBA00022737"/>
    </source>
</evidence>
<dbReference type="SUPFAM" id="SSF101898">
    <property type="entry name" value="NHL repeat"/>
    <property type="match status" value="2"/>
</dbReference>
<dbReference type="PANTHER" id="PTHR24104:SF25">
    <property type="entry name" value="PROTEIN LIN-41"/>
    <property type="match status" value="1"/>
</dbReference>
<proteinExistence type="predicted"/>
<dbReference type="GO" id="GO:0008270">
    <property type="term" value="F:zinc ion binding"/>
    <property type="evidence" value="ECO:0007669"/>
    <property type="project" value="UniProtKB-KW"/>
</dbReference>
<dbReference type="PANTHER" id="PTHR24104">
    <property type="entry name" value="E3 UBIQUITIN-PROTEIN LIGASE NHLRC1-RELATED"/>
    <property type="match status" value="1"/>
</dbReference>
<keyword evidence="1" id="KW-0677">Repeat</keyword>
<evidence type="ECO:0000313" key="6">
    <source>
        <dbReference type="Proteomes" id="UP000663868"/>
    </source>
</evidence>
<gene>
    <name evidence="4" type="ORF">IZO911_LOCUS3213</name>
    <name evidence="5" type="ORF">KXQ929_LOCUS9025</name>
</gene>
<comment type="caution">
    <text evidence="5">The sequence shown here is derived from an EMBL/GenBank/DDBJ whole genome shotgun (WGS) entry which is preliminary data.</text>
</comment>
<name>A0A818SE24_9BILA</name>
<dbReference type="Gene3D" id="2.120.10.30">
    <property type="entry name" value="TolB, C-terminal domain"/>
    <property type="match status" value="4"/>
</dbReference>
<protein>
    <submittedName>
        <fullName evidence="5">Uncharacterized protein</fullName>
    </submittedName>
</protein>
<feature type="region of interest" description="Disordered" evidence="3">
    <location>
        <begin position="1"/>
        <end position="20"/>
    </location>
</feature>
<dbReference type="EMBL" id="CAJOBB010000401">
    <property type="protein sequence ID" value="CAF3671568.1"/>
    <property type="molecule type" value="Genomic_DNA"/>
</dbReference>
<feature type="repeat" description="NHL" evidence="2">
    <location>
        <begin position="446"/>
        <end position="486"/>
    </location>
</feature>
<reference evidence="5" key="1">
    <citation type="submission" date="2021-02" db="EMBL/GenBank/DDBJ databases">
        <authorList>
            <person name="Nowell W R."/>
        </authorList>
    </citation>
    <scope>NUCLEOTIDE SEQUENCE</scope>
</reference>
<accession>A0A818SE24</accession>
<dbReference type="AlphaFoldDB" id="A0A818SE24"/>
<dbReference type="Pfam" id="PF01436">
    <property type="entry name" value="NHL"/>
    <property type="match status" value="4"/>
</dbReference>
<evidence type="ECO:0000313" key="4">
    <source>
        <dbReference type="EMBL" id="CAF0735875.1"/>
    </source>
</evidence>
<evidence type="ECO:0000313" key="5">
    <source>
        <dbReference type="EMBL" id="CAF3671568.1"/>
    </source>
</evidence>
<dbReference type="InterPro" id="IPR050952">
    <property type="entry name" value="TRIM-NHL_E3_ligases"/>
</dbReference>
<dbReference type="InterPro" id="IPR001258">
    <property type="entry name" value="NHL_repeat"/>
</dbReference>